<evidence type="ECO:0000313" key="1">
    <source>
        <dbReference type="EMBL" id="KAF2875307.1"/>
    </source>
</evidence>
<protein>
    <submittedName>
        <fullName evidence="1">Uncharacterized protein</fullName>
    </submittedName>
</protein>
<comment type="caution">
    <text evidence="1">The sequence shown here is derived from an EMBL/GenBank/DDBJ whole genome shotgun (WGS) entry which is preliminary data.</text>
</comment>
<evidence type="ECO:0000313" key="2">
    <source>
        <dbReference type="Proteomes" id="UP000481861"/>
    </source>
</evidence>
<dbReference type="OrthoDB" id="3794059at2759"/>
<dbReference type="AlphaFoldDB" id="A0A7C8IKU6"/>
<keyword evidence="2" id="KW-1185">Reference proteome</keyword>
<dbReference type="EMBL" id="JAADJZ010000005">
    <property type="protein sequence ID" value="KAF2875307.1"/>
    <property type="molecule type" value="Genomic_DNA"/>
</dbReference>
<accession>A0A7C8IKU6</accession>
<gene>
    <name evidence="1" type="ORF">BDV95DRAFT_313427</name>
</gene>
<name>A0A7C8IKU6_9PLEO</name>
<sequence>MWWDGIIFPCSSRPGKANPREMSIRKVLEHIEKVKLEGPSSPGEWWIEELVKTAHNHPDSIYMKFDIAALWMGFTLVREIFPTYHTFMPDTYHLITLLPIQDGAQIERKVLIELLQRAAQELEIPWWNMVRERAAIVFVVMHACMLQKRFATSQTENELSELVGKMKLGRDDAAIMSRLADTFDGELSIKL</sequence>
<dbReference type="Proteomes" id="UP000481861">
    <property type="component" value="Unassembled WGS sequence"/>
</dbReference>
<organism evidence="1 2">
    <name type="scientific">Massariosphaeria phaeospora</name>
    <dbReference type="NCBI Taxonomy" id="100035"/>
    <lineage>
        <taxon>Eukaryota</taxon>
        <taxon>Fungi</taxon>
        <taxon>Dikarya</taxon>
        <taxon>Ascomycota</taxon>
        <taxon>Pezizomycotina</taxon>
        <taxon>Dothideomycetes</taxon>
        <taxon>Pleosporomycetidae</taxon>
        <taxon>Pleosporales</taxon>
        <taxon>Pleosporales incertae sedis</taxon>
        <taxon>Massariosphaeria</taxon>
    </lineage>
</organism>
<proteinExistence type="predicted"/>
<reference evidence="1 2" key="1">
    <citation type="submission" date="2020-01" db="EMBL/GenBank/DDBJ databases">
        <authorList>
            <consortium name="DOE Joint Genome Institute"/>
            <person name="Haridas S."/>
            <person name="Albert R."/>
            <person name="Binder M."/>
            <person name="Bloem J."/>
            <person name="Labutti K."/>
            <person name="Salamov A."/>
            <person name="Andreopoulos B."/>
            <person name="Baker S.E."/>
            <person name="Barry K."/>
            <person name="Bills G."/>
            <person name="Bluhm B.H."/>
            <person name="Cannon C."/>
            <person name="Castanera R."/>
            <person name="Culley D.E."/>
            <person name="Daum C."/>
            <person name="Ezra D."/>
            <person name="Gonzalez J.B."/>
            <person name="Henrissat B."/>
            <person name="Kuo A."/>
            <person name="Liang C."/>
            <person name="Lipzen A."/>
            <person name="Lutzoni F."/>
            <person name="Magnuson J."/>
            <person name="Mondo S."/>
            <person name="Nolan M."/>
            <person name="Ohm R."/>
            <person name="Pangilinan J."/>
            <person name="Park H.-J.H."/>
            <person name="Ramirez L."/>
            <person name="Alfaro M."/>
            <person name="Sun H."/>
            <person name="Tritt A."/>
            <person name="Yoshinaga Y."/>
            <person name="Zwiers L.-H.L."/>
            <person name="Turgeon B.G."/>
            <person name="Goodwin S.B."/>
            <person name="Spatafora J.W."/>
            <person name="Crous P.W."/>
            <person name="Grigoriev I.V."/>
        </authorList>
    </citation>
    <scope>NUCLEOTIDE SEQUENCE [LARGE SCALE GENOMIC DNA]</scope>
    <source>
        <strain evidence="1 2">CBS 611.86</strain>
    </source>
</reference>